<sequence length="35" mass="3836">MTKEAFINLSETKDEDDVIAVDGVSNNENNINPKA</sequence>
<protein>
    <submittedName>
        <fullName evidence="1">Uncharacterized protein</fullName>
    </submittedName>
</protein>
<dbReference type="Proteomes" id="UP000001396">
    <property type="component" value="Unassembled WGS sequence"/>
</dbReference>
<reference evidence="1 2" key="1">
    <citation type="journal article" date="2011" name="Genome Res.">
        <title>Phylogeny-wide analysis of social amoeba genomes highlights ancient origins for complex intercellular communication.</title>
        <authorList>
            <person name="Heidel A.J."/>
            <person name="Lawal H.M."/>
            <person name="Felder M."/>
            <person name="Schilde C."/>
            <person name="Helps N.R."/>
            <person name="Tunggal B."/>
            <person name="Rivero F."/>
            <person name="John U."/>
            <person name="Schleicher M."/>
            <person name="Eichinger L."/>
            <person name="Platzer M."/>
            <person name="Noegel A.A."/>
            <person name="Schaap P."/>
            <person name="Gloeckner G."/>
        </authorList>
    </citation>
    <scope>NUCLEOTIDE SEQUENCE [LARGE SCALE GENOMIC DNA]</scope>
    <source>
        <strain evidence="2">ATCC 26659 / Pp 5 / PN500</strain>
    </source>
</reference>
<comment type="caution">
    <text evidence="1">The sequence shown here is derived from an EMBL/GenBank/DDBJ whole genome shotgun (WGS) entry which is preliminary data.</text>
</comment>
<dbReference type="EMBL" id="ADBJ01000063">
    <property type="protein sequence ID" value="EFA74557.1"/>
    <property type="molecule type" value="Genomic_DNA"/>
</dbReference>
<name>D3BVQ4_HETP5</name>
<evidence type="ECO:0000313" key="1">
    <source>
        <dbReference type="EMBL" id="EFA74557.1"/>
    </source>
</evidence>
<dbReference type="GeneID" id="31355589"/>
<proteinExistence type="predicted"/>
<dbReference type="AlphaFoldDB" id="D3BVQ4"/>
<keyword evidence="2" id="KW-1185">Reference proteome</keyword>
<organism evidence="1 2">
    <name type="scientific">Heterostelium pallidum (strain ATCC 26659 / Pp 5 / PN500)</name>
    <name type="common">Cellular slime mold</name>
    <name type="synonym">Polysphondylium pallidum</name>
    <dbReference type="NCBI Taxonomy" id="670386"/>
    <lineage>
        <taxon>Eukaryota</taxon>
        <taxon>Amoebozoa</taxon>
        <taxon>Evosea</taxon>
        <taxon>Eumycetozoa</taxon>
        <taxon>Dictyostelia</taxon>
        <taxon>Acytosteliales</taxon>
        <taxon>Acytosteliaceae</taxon>
        <taxon>Heterostelium</taxon>
    </lineage>
</organism>
<evidence type="ECO:0000313" key="2">
    <source>
        <dbReference type="Proteomes" id="UP000001396"/>
    </source>
</evidence>
<accession>D3BVQ4</accession>
<gene>
    <name evidence="1" type="ORF">PPL_00055</name>
</gene>
<dbReference type="RefSeq" id="XP_020426691.1">
    <property type="nucleotide sequence ID" value="XM_020571102.1"/>
</dbReference>
<dbReference type="InParanoid" id="D3BVQ4"/>